<dbReference type="PANTHER" id="PTHR24412">
    <property type="entry name" value="KELCH PROTEIN"/>
    <property type="match status" value="1"/>
</dbReference>
<dbReference type="SMART" id="SM00612">
    <property type="entry name" value="Kelch"/>
    <property type="match status" value="5"/>
</dbReference>
<dbReference type="AlphaFoldDB" id="A0ABD3WE67"/>
<reference evidence="4 5" key="1">
    <citation type="submission" date="2024-11" db="EMBL/GenBank/DDBJ databases">
        <title>Chromosome-level genome assembly of the freshwater bivalve Anodonta woodiana.</title>
        <authorList>
            <person name="Chen X."/>
        </authorList>
    </citation>
    <scope>NUCLEOTIDE SEQUENCE [LARGE SCALE GENOMIC DNA]</scope>
    <source>
        <strain evidence="4">MN2024</strain>
        <tissue evidence="4">Gills</tissue>
    </source>
</reference>
<proteinExistence type="predicted"/>
<dbReference type="SMART" id="SM00225">
    <property type="entry name" value="BTB"/>
    <property type="match status" value="1"/>
</dbReference>
<dbReference type="Pfam" id="PF24681">
    <property type="entry name" value="Kelch_KLHDC2_KLHL20_DRC7"/>
    <property type="match status" value="1"/>
</dbReference>
<keyword evidence="1" id="KW-0880">Kelch repeat</keyword>
<sequence length="685" mass="76770">MEVHVNGNSGPSERLKHEEESHYGQMLNFLNLFRKKRQFCDAKLVVGATEIDVHRAVLSSASNYFLEMFRKSEEDGMGSVRAPQTVFKLKELDPVSFQHLLDFMYTGRLDVPAEEVKGLYKVATMLKMESAARACARHLVTTLTPENCLGIRNIAKEEEFCRQINHFIEENITEVTNSKKFYGLPKVQVEIIGAEDNVESSEGREILKIVLKWIREELDDNKLRQLTDQVNVLYLNQSNQLRDCADMDDQNLKESLVAQDYKKQKKKTEAQKQKEWNNYQCEIGNINFRKFHISPENPVQQQEWSIVASYKTQDRMYMAIAMLNGTLTALSVHYQSPQSKPPKETASPKSQLPVSRRVSLIQLAVLSNPRCAFGLKVINGKLFACGGYERGECLKSVEEYDPTTNKWTPLANLRGPRGRFNIAEIDGKIYVVGGSNGHQDIRGVDCYDPATGKWTSVTSALKPKASPGIAVLDKKIFVIGGSMGQTTVTDCEMYDPATNTWTSIAPLIMARFQVAVCGFMGKIFAVGGTNSWQCFNSTEIYDPETNTWQPGPSLNLCRRGAGIDIFNGKLYVVGGNDGMYALNSTEIYNPTTKLWTMGPVLSTPRANAGVCCLANRLYAVGGFDSKRFLDNMEYLDADLGGNEWYSHMPVKSTSDDESQLSCSDEEAPVQSELKEIQMQTRTCAS</sequence>
<dbReference type="Pfam" id="PF01344">
    <property type="entry name" value="Kelch_1"/>
    <property type="match status" value="3"/>
</dbReference>
<dbReference type="Gene3D" id="1.25.40.420">
    <property type="match status" value="1"/>
</dbReference>
<evidence type="ECO:0000313" key="4">
    <source>
        <dbReference type="EMBL" id="KAL3871661.1"/>
    </source>
</evidence>
<dbReference type="PIRSF" id="PIRSF037037">
    <property type="entry name" value="Kelch-like_protein_gigaxonin"/>
    <property type="match status" value="1"/>
</dbReference>
<keyword evidence="2" id="KW-0677">Repeat</keyword>
<evidence type="ECO:0000256" key="1">
    <source>
        <dbReference type="ARBA" id="ARBA00022441"/>
    </source>
</evidence>
<protein>
    <recommendedName>
        <fullName evidence="3">BTB domain-containing protein</fullName>
    </recommendedName>
</protein>
<dbReference type="SUPFAM" id="SSF54695">
    <property type="entry name" value="POZ domain"/>
    <property type="match status" value="1"/>
</dbReference>
<evidence type="ECO:0000259" key="3">
    <source>
        <dbReference type="PROSITE" id="PS50097"/>
    </source>
</evidence>
<dbReference type="Gene3D" id="2.120.10.80">
    <property type="entry name" value="Kelch-type beta propeller"/>
    <property type="match status" value="2"/>
</dbReference>
<dbReference type="SUPFAM" id="SSF50965">
    <property type="entry name" value="Galactose oxidase, central domain"/>
    <property type="match status" value="1"/>
</dbReference>
<evidence type="ECO:0000256" key="2">
    <source>
        <dbReference type="ARBA" id="ARBA00022737"/>
    </source>
</evidence>
<dbReference type="PROSITE" id="PS50097">
    <property type="entry name" value="BTB"/>
    <property type="match status" value="1"/>
</dbReference>
<dbReference type="InterPro" id="IPR000210">
    <property type="entry name" value="BTB/POZ_dom"/>
</dbReference>
<dbReference type="Pfam" id="PF00651">
    <property type="entry name" value="BTB"/>
    <property type="match status" value="1"/>
</dbReference>
<gene>
    <name evidence="4" type="ORF">ACJMK2_039645</name>
</gene>
<organism evidence="4 5">
    <name type="scientific">Sinanodonta woodiana</name>
    <name type="common">Chinese pond mussel</name>
    <name type="synonym">Anodonta woodiana</name>
    <dbReference type="NCBI Taxonomy" id="1069815"/>
    <lineage>
        <taxon>Eukaryota</taxon>
        <taxon>Metazoa</taxon>
        <taxon>Spiralia</taxon>
        <taxon>Lophotrochozoa</taxon>
        <taxon>Mollusca</taxon>
        <taxon>Bivalvia</taxon>
        <taxon>Autobranchia</taxon>
        <taxon>Heteroconchia</taxon>
        <taxon>Palaeoheterodonta</taxon>
        <taxon>Unionida</taxon>
        <taxon>Unionoidea</taxon>
        <taxon>Unionidae</taxon>
        <taxon>Unioninae</taxon>
        <taxon>Sinanodonta</taxon>
    </lineage>
</organism>
<dbReference type="InterPro" id="IPR017096">
    <property type="entry name" value="BTB-kelch_protein"/>
</dbReference>
<dbReference type="InterPro" id="IPR011705">
    <property type="entry name" value="BACK"/>
</dbReference>
<dbReference type="InterPro" id="IPR015915">
    <property type="entry name" value="Kelch-typ_b-propeller"/>
</dbReference>
<dbReference type="CDD" id="cd18306">
    <property type="entry name" value="BTB_POZ_NS1BP"/>
    <property type="match status" value="1"/>
</dbReference>
<dbReference type="InterPro" id="IPR011043">
    <property type="entry name" value="Gal_Oxase/kelch_b-propeller"/>
</dbReference>
<dbReference type="InterPro" id="IPR011333">
    <property type="entry name" value="SKP1/BTB/POZ_sf"/>
</dbReference>
<dbReference type="Proteomes" id="UP001634394">
    <property type="component" value="Unassembled WGS sequence"/>
</dbReference>
<keyword evidence="5" id="KW-1185">Reference proteome</keyword>
<comment type="caution">
    <text evidence="4">The sequence shown here is derived from an EMBL/GenBank/DDBJ whole genome shotgun (WGS) entry which is preliminary data.</text>
</comment>
<accession>A0ABD3WE67</accession>
<name>A0ABD3WE67_SINWO</name>
<dbReference type="Pfam" id="PF07707">
    <property type="entry name" value="BACK"/>
    <property type="match status" value="1"/>
</dbReference>
<dbReference type="PANTHER" id="PTHR24412:SF396">
    <property type="entry name" value="INFLUENZA VIRUS NS1A-BINDING PROTEIN"/>
    <property type="match status" value="1"/>
</dbReference>
<dbReference type="InterPro" id="IPR006652">
    <property type="entry name" value="Kelch_1"/>
</dbReference>
<dbReference type="PRINTS" id="PR00501">
    <property type="entry name" value="KELCHREPEAT"/>
</dbReference>
<dbReference type="Gene3D" id="3.30.710.10">
    <property type="entry name" value="Potassium Channel Kv1.1, Chain A"/>
    <property type="match status" value="1"/>
</dbReference>
<dbReference type="EMBL" id="JBJQND010000007">
    <property type="protein sequence ID" value="KAL3871661.1"/>
    <property type="molecule type" value="Genomic_DNA"/>
</dbReference>
<feature type="domain" description="BTB" evidence="3">
    <location>
        <begin position="40"/>
        <end position="113"/>
    </location>
</feature>
<evidence type="ECO:0000313" key="5">
    <source>
        <dbReference type="Proteomes" id="UP001634394"/>
    </source>
</evidence>